<dbReference type="RefSeq" id="WP_152573996.1">
    <property type="nucleotide sequence ID" value="NZ_VIKU02000002.1"/>
</dbReference>
<proteinExistence type="predicted"/>
<dbReference type="InterPro" id="IPR036509">
    <property type="entry name" value="Met_Sox_Rdtase_MsrA_sf"/>
</dbReference>
<name>A0A967EAI8_9FLAO</name>
<reference evidence="6" key="2">
    <citation type="submission" date="2020-03" db="EMBL/GenBank/DDBJ databases">
        <title>Flavobacteriaceae bacterium strain TP-CH-4, a member of the family Flavobacteriaceae isolated from a deep-sea seamount.</title>
        <authorList>
            <person name="Zhang D.-C."/>
        </authorList>
    </citation>
    <scope>NUCLEOTIDE SEQUENCE</scope>
    <source>
        <strain evidence="6">TP-CH-4</strain>
    </source>
</reference>
<evidence type="ECO:0000313" key="7">
    <source>
        <dbReference type="Proteomes" id="UP000707206"/>
    </source>
</evidence>
<protein>
    <recommendedName>
        <fullName evidence="1">peptide-methionine (S)-S-oxide reductase</fullName>
        <ecNumber evidence="1">1.8.4.11</ecNumber>
    </recommendedName>
</protein>
<sequence length="177" mass="20724">MADIRNIAFGGGCHWCTEAVFHSLKGVENVKPGFVASNGKYDTFSEAVIVSYDPDEISLKELVLIHLHTHESTANHSMRTKYRSAVYTIESEDEQVLNTMWEELQGEFKRKLITEILPFKRFRPSDEQFHAYYYSNPNKPFCKRYIHPKLELLQRKFSKNVAWGEHRFSTYPEATRE</sequence>
<keyword evidence="7" id="KW-1185">Reference proteome</keyword>
<dbReference type="InterPro" id="IPR002569">
    <property type="entry name" value="Met_Sox_Rdtase_MsrA_dom"/>
</dbReference>
<dbReference type="AlphaFoldDB" id="A0A967EAI8"/>
<dbReference type="Gene3D" id="3.30.1060.10">
    <property type="entry name" value="Peptide methionine sulphoxide reductase MsrA"/>
    <property type="match status" value="1"/>
</dbReference>
<organism evidence="6 7">
    <name type="scientific">Pelagihabitans pacificus</name>
    <dbReference type="NCBI Taxonomy" id="2696054"/>
    <lineage>
        <taxon>Bacteria</taxon>
        <taxon>Pseudomonadati</taxon>
        <taxon>Bacteroidota</taxon>
        <taxon>Flavobacteriia</taxon>
        <taxon>Flavobacteriales</taxon>
        <taxon>Flavobacteriaceae</taxon>
        <taxon>Pelagihabitans</taxon>
    </lineage>
</organism>
<keyword evidence="2" id="KW-0560">Oxidoreductase</keyword>
<evidence type="ECO:0000313" key="6">
    <source>
        <dbReference type="EMBL" id="NHF59491.1"/>
    </source>
</evidence>
<dbReference type="Proteomes" id="UP000707206">
    <property type="component" value="Unassembled WGS sequence"/>
</dbReference>
<accession>A0A967EAI8</accession>
<gene>
    <name evidence="6" type="ORF">FK220_009075</name>
</gene>
<dbReference type="PANTHER" id="PTHR43774">
    <property type="entry name" value="PEPTIDE METHIONINE SULFOXIDE REDUCTASE"/>
    <property type="match status" value="1"/>
</dbReference>
<reference evidence="6" key="1">
    <citation type="submission" date="2019-07" db="EMBL/GenBank/DDBJ databases">
        <authorList>
            <person name="De-Chao Zhang Q."/>
        </authorList>
    </citation>
    <scope>NUCLEOTIDE SEQUENCE</scope>
    <source>
        <strain evidence="6">TP-CH-4</strain>
    </source>
</reference>
<evidence type="ECO:0000256" key="3">
    <source>
        <dbReference type="ARBA" id="ARBA00047806"/>
    </source>
</evidence>
<evidence type="ECO:0000256" key="1">
    <source>
        <dbReference type="ARBA" id="ARBA00012502"/>
    </source>
</evidence>
<dbReference type="PANTHER" id="PTHR43774:SF1">
    <property type="entry name" value="PEPTIDE METHIONINE SULFOXIDE REDUCTASE MSRA 2"/>
    <property type="match status" value="1"/>
</dbReference>
<evidence type="ECO:0000256" key="4">
    <source>
        <dbReference type="ARBA" id="ARBA00048782"/>
    </source>
</evidence>
<dbReference type="SUPFAM" id="SSF55068">
    <property type="entry name" value="Peptide methionine sulfoxide reductase"/>
    <property type="match status" value="1"/>
</dbReference>
<feature type="domain" description="Peptide methionine sulphoxide reductase MsrA" evidence="5">
    <location>
        <begin position="7"/>
        <end position="142"/>
    </location>
</feature>
<comment type="catalytic activity">
    <reaction evidence="3">
        <text>L-methionyl-[protein] + [thioredoxin]-disulfide + H2O = L-methionyl-(S)-S-oxide-[protein] + [thioredoxin]-dithiol</text>
        <dbReference type="Rhea" id="RHEA:14217"/>
        <dbReference type="Rhea" id="RHEA-COMP:10698"/>
        <dbReference type="Rhea" id="RHEA-COMP:10700"/>
        <dbReference type="Rhea" id="RHEA-COMP:12313"/>
        <dbReference type="Rhea" id="RHEA-COMP:12315"/>
        <dbReference type="ChEBI" id="CHEBI:15377"/>
        <dbReference type="ChEBI" id="CHEBI:16044"/>
        <dbReference type="ChEBI" id="CHEBI:29950"/>
        <dbReference type="ChEBI" id="CHEBI:44120"/>
        <dbReference type="ChEBI" id="CHEBI:50058"/>
        <dbReference type="EC" id="1.8.4.11"/>
    </reaction>
</comment>
<comment type="catalytic activity">
    <reaction evidence="4">
        <text>[thioredoxin]-disulfide + L-methionine + H2O = L-methionine (S)-S-oxide + [thioredoxin]-dithiol</text>
        <dbReference type="Rhea" id="RHEA:19993"/>
        <dbReference type="Rhea" id="RHEA-COMP:10698"/>
        <dbReference type="Rhea" id="RHEA-COMP:10700"/>
        <dbReference type="ChEBI" id="CHEBI:15377"/>
        <dbReference type="ChEBI" id="CHEBI:29950"/>
        <dbReference type="ChEBI" id="CHEBI:50058"/>
        <dbReference type="ChEBI" id="CHEBI:57844"/>
        <dbReference type="ChEBI" id="CHEBI:58772"/>
        <dbReference type="EC" id="1.8.4.11"/>
    </reaction>
</comment>
<evidence type="ECO:0000256" key="2">
    <source>
        <dbReference type="ARBA" id="ARBA00023002"/>
    </source>
</evidence>
<dbReference type="EMBL" id="VIKU02000002">
    <property type="protein sequence ID" value="NHF59491.1"/>
    <property type="molecule type" value="Genomic_DNA"/>
</dbReference>
<dbReference type="Pfam" id="PF01625">
    <property type="entry name" value="PMSR"/>
    <property type="match status" value="1"/>
</dbReference>
<dbReference type="EC" id="1.8.4.11" evidence="1"/>
<evidence type="ECO:0000259" key="5">
    <source>
        <dbReference type="Pfam" id="PF01625"/>
    </source>
</evidence>
<dbReference type="GO" id="GO:0008113">
    <property type="term" value="F:peptide-methionine (S)-S-oxide reductase activity"/>
    <property type="evidence" value="ECO:0007669"/>
    <property type="project" value="UniProtKB-EC"/>
</dbReference>
<comment type="caution">
    <text evidence="6">The sequence shown here is derived from an EMBL/GenBank/DDBJ whole genome shotgun (WGS) entry which is preliminary data.</text>
</comment>